<organism evidence="1">
    <name type="scientific">Catovirus CTV1</name>
    <dbReference type="NCBI Taxonomy" id="1977631"/>
    <lineage>
        <taxon>Viruses</taxon>
        <taxon>Varidnaviria</taxon>
        <taxon>Bamfordvirae</taxon>
        <taxon>Nucleocytoviricota</taxon>
        <taxon>Megaviricetes</taxon>
        <taxon>Imitervirales</taxon>
        <taxon>Mimiviridae</taxon>
        <taxon>Klosneuvirinae</taxon>
        <taxon>Catovirus</taxon>
    </lineage>
</organism>
<gene>
    <name evidence="1" type="ORF">Catovirus_1_943</name>
</gene>
<reference evidence="1" key="1">
    <citation type="journal article" date="2017" name="Science">
        <title>Giant viruses with an expanded complement of translation system components.</title>
        <authorList>
            <person name="Schulz F."/>
            <person name="Yutin N."/>
            <person name="Ivanova N.N."/>
            <person name="Ortega D.R."/>
            <person name="Lee T.K."/>
            <person name="Vierheilig J."/>
            <person name="Daims H."/>
            <person name="Horn M."/>
            <person name="Wagner M."/>
            <person name="Jensen G.J."/>
            <person name="Kyrpides N.C."/>
            <person name="Koonin E.V."/>
            <person name="Woyke T."/>
        </authorList>
    </citation>
    <scope>NUCLEOTIDE SEQUENCE</scope>
    <source>
        <strain evidence="1">CTV1</strain>
    </source>
</reference>
<name>A0A1V0SB11_9VIRU</name>
<evidence type="ECO:0000313" key="1">
    <source>
        <dbReference type="EMBL" id="ARF08893.1"/>
    </source>
</evidence>
<dbReference type="EMBL" id="KY684083">
    <property type="protein sequence ID" value="ARF08893.1"/>
    <property type="molecule type" value="Genomic_DNA"/>
</dbReference>
<sequence length="39" mass="4602">MCILFEIDINIQVNKISIFAIKKLILKNYCKVIYICIIL</sequence>
<proteinExistence type="predicted"/>
<protein>
    <submittedName>
        <fullName evidence="1">Uncharacterized protein</fullName>
    </submittedName>
</protein>
<accession>A0A1V0SB11</accession>